<proteinExistence type="predicted"/>
<dbReference type="EMBL" id="ML976730">
    <property type="protein sequence ID" value="KAF1967552.1"/>
    <property type="molecule type" value="Genomic_DNA"/>
</dbReference>
<dbReference type="AlphaFoldDB" id="A0A6A5UUW0"/>
<dbReference type="InterPro" id="IPR011333">
    <property type="entry name" value="SKP1/BTB/POZ_sf"/>
</dbReference>
<dbReference type="PANTHER" id="PTHR47843:SF2">
    <property type="entry name" value="BTB DOMAIN-CONTAINING PROTEIN"/>
    <property type="match status" value="1"/>
</dbReference>
<evidence type="ECO:0000259" key="1">
    <source>
        <dbReference type="PROSITE" id="PS50097"/>
    </source>
</evidence>
<dbReference type="SUPFAM" id="SSF54695">
    <property type="entry name" value="POZ domain"/>
    <property type="match status" value="1"/>
</dbReference>
<protein>
    <recommendedName>
        <fullName evidence="1">BTB domain-containing protein</fullName>
    </recommendedName>
</protein>
<dbReference type="PROSITE" id="PS50097">
    <property type="entry name" value="BTB"/>
    <property type="match status" value="1"/>
</dbReference>
<name>A0A6A5UUW0_9PLEO</name>
<reference evidence="2" key="1">
    <citation type="journal article" date="2020" name="Stud. Mycol.">
        <title>101 Dothideomycetes genomes: a test case for predicting lifestyles and emergence of pathogens.</title>
        <authorList>
            <person name="Haridas S."/>
            <person name="Albert R."/>
            <person name="Binder M."/>
            <person name="Bloem J."/>
            <person name="Labutti K."/>
            <person name="Salamov A."/>
            <person name="Andreopoulos B."/>
            <person name="Baker S."/>
            <person name="Barry K."/>
            <person name="Bills G."/>
            <person name="Bluhm B."/>
            <person name="Cannon C."/>
            <person name="Castanera R."/>
            <person name="Culley D."/>
            <person name="Daum C."/>
            <person name="Ezra D."/>
            <person name="Gonzalez J."/>
            <person name="Henrissat B."/>
            <person name="Kuo A."/>
            <person name="Liang C."/>
            <person name="Lipzen A."/>
            <person name="Lutzoni F."/>
            <person name="Magnuson J."/>
            <person name="Mondo S."/>
            <person name="Nolan M."/>
            <person name="Ohm R."/>
            <person name="Pangilinan J."/>
            <person name="Park H.-J."/>
            <person name="Ramirez L."/>
            <person name="Alfaro M."/>
            <person name="Sun H."/>
            <person name="Tritt A."/>
            <person name="Yoshinaga Y."/>
            <person name="Zwiers L.-H."/>
            <person name="Turgeon B."/>
            <person name="Goodwin S."/>
            <person name="Spatafora J."/>
            <person name="Crous P."/>
            <person name="Grigoriev I."/>
        </authorList>
    </citation>
    <scope>NUCLEOTIDE SEQUENCE</scope>
    <source>
        <strain evidence="2">CBS 107.79</strain>
    </source>
</reference>
<gene>
    <name evidence="2" type="ORF">BU23DRAFT_573037</name>
</gene>
<dbReference type="InterPro" id="IPR000210">
    <property type="entry name" value="BTB/POZ_dom"/>
</dbReference>
<accession>A0A6A5UUW0</accession>
<organism evidence="2 3">
    <name type="scientific">Bimuria novae-zelandiae CBS 107.79</name>
    <dbReference type="NCBI Taxonomy" id="1447943"/>
    <lineage>
        <taxon>Eukaryota</taxon>
        <taxon>Fungi</taxon>
        <taxon>Dikarya</taxon>
        <taxon>Ascomycota</taxon>
        <taxon>Pezizomycotina</taxon>
        <taxon>Dothideomycetes</taxon>
        <taxon>Pleosporomycetidae</taxon>
        <taxon>Pleosporales</taxon>
        <taxon>Massarineae</taxon>
        <taxon>Didymosphaeriaceae</taxon>
        <taxon>Bimuria</taxon>
    </lineage>
</organism>
<dbReference type="CDD" id="cd18186">
    <property type="entry name" value="BTB_POZ_ZBTB_KLHL-like"/>
    <property type="match status" value="1"/>
</dbReference>
<sequence length="225" mass="26492">MSAIEDSIMVDKEAEKEAEIEPIVQDAKNRTYEHIFFGPTVLVKVGPDLKEYHIHKDLLIRNSGFFRGALTNKVFQSAQEGIVELIDIDPDVFNGFAYWIYRGPVFPEWKTWKEMFPSYGENQKKQDSYNTKIVRYRNAPWYEAVIHAWDNLPENSPMLELLVDSHCRWWRGRDLKQGETQENIDALPSNFLYRAMEKFYYKNTRVLAVLERKDYKEPAEEAGEV</sequence>
<evidence type="ECO:0000313" key="3">
    <source>
        <dbReference type="Proteomes" id="UP000800036"/>
    </source>
</evidence>
<dbReference type="Gene3D" id="3.30.710.10">
    <property type="entry name" value="Potassium Channel Kv1.1, Chain A"/>
    <property type="match status" value="1"/>
</dbReference>
<dbReference type="PANTHER" id="PTHR47843">
    <property type="entry name" value="BTB DOMAIN-CONTAINING PROTEIN-RELATED"/>
    <property type="match status" value="1"/>
</dbReference>
<evidence type="ECO:0000313" key="2">
    <source>
        <dbReference type="EMBL" id="KAF1967552.1"/>
    </source>
</evidence>
<dbReference type="Pfam" id="PF00651">
    <property type="entry name" value="BTB"/>
    <property type="match status" value="1"/>
</dbReference>
<dbReference type="OrthoDB" id="194443at2759"/>
<dbReference type="Proteomes" id="UP000800036">
    <property type="component" value="Unassembled WGS sequence"/>
</dbReference>
<feature type="domain" description="BTB" evidence="1">
    <location>
        <begin position="39"/>
        <end position="105"/>
    </location>
</feature>
<keyword evidence="3" id="KW-1185">Reference proteome</keyword>